<evidence type="ECO:0000256" key="1">
    <source>
        <dbReference type="SAM" id="Phobius"/>
    </source>
</evidence>
<keyword evidence="1" id="KW-0812">Transmembrane</keyword>
<keyword evidence="1" id="KW-1133">Transmembrane helix</keyword>
<organism evidence="2 3">
    <name type="scientific">Mogibacterium timidum</name>
    <dbReference type="NCBI Taxonomy" id="35519"/>
    <lineage>
        <taxon>Bacteria</taxon>
        <taxon>Bacillati</taxon>
        <taxon>Bacillota</taxon>
        <taxon>Clostridia</taxon>
        <taxon>Peptostreptococcales</taxon>
        <taxon>Anaerovoracaceae</taxon>
        <taxon>Mogibacterium</taxon>
    </lineage>
</organism>
<dbReference type="AlphaFoldDB" id="A0A7Y9B0M9"/>
<keyword evidence="3" id="KW-1185">Reference proteome</keyword>
<protein>
    <submittedName>
        <fullName evidence="2">Uncharacterized protein</fullName>
    </submittedName>
</protein>
<dbReference type="Proteomes" id="UP000526307">
    <property type="component" value="Unassembled WGS sequence"/>
</dbReference>
<dbReference type="EMBL" id="JABXYR010000001">
    <property type="protein sequence ID" value="NWO23047.1"/>
    <property type="molecule type" value="Genomic_DNA"/>
</dbReference>
<proteinExistence type="predicted"/>
<comment type="caution">
    <text evidence="2">The sequence shown here is derived from an EMBL/GenBank/DDBJ whole genome shotgun (WGS) entry which is preliminary data.</text>
</comment>
<dbReference type="RefSeq" id="WP_178978277.1">
    <property type="nucleotide sequence ID" value="NZ_JABXYR010000001.1"/>
</dbReference>
<accession>A0A7Y9B0M9</accession>
<evidence type="ECO:0000313" key="3">
    <source>
        <dbReference type="Proteomes" id="UP000526307"/>
    </source>
</evidence>
<evidence type="ECO:0000313" key="2">
    <source>
        <dbReference type="EMBL" id="NWO23047.1"/>
    </source>
</evidence>
<feature type="transmembrane region" description="Helical" evidence="1">
    <location>
        <begin position="54"/>
        <end position="76"/>
    </location>
</feature>
<gene>
    <name evidence="2" type="ORF">HW270_02990</name>
</gene>
<keyword evidence="1" id="KW-0472">Membrane</keyword>
<sequence>MNKYAKMKEVANRETEFRNEQAALHEKHKDIDQNKVIVEKSMAVKHTYSFIKSVCRTIVGVLFILLAAIGVITLIYPELRTGLISILSTIYNEISSMV</sequence>
<name>A0A7Y9B0M9_9FIRM</name>
<reference evidence="2 3" key="1">
    <citation type="submission" date="2020-06" db="EMBL/GenBank/DDBJ databases">
        <title>Mogibacterium timidum strain W9173 genomic sequence.</title>
        <authorList>
            <person name="Wade W.G."/>
            <person name="Johnston C.D."/>
            <person name="Chen T."/>
            <person name="Dewhirst F.E."/>
        </authorList>
    </citation>
    <scope>NUCLEOTIDE SEQUENCE [LARGE SCALE GENOMIC DNA]</scope>
    <source>
        <strain evidence="2 3">W9173</strain>
    </source>
</reference>